<evidence type="ECO:0000313" key="5">
    <source>
        <dbReference type="Proteomes" id="UP000284177"/>
    </source>
</evidence>
<proteinExistence type="predicted"/>
<accession>A0A419T7U6</accession>
<dbReference type="InterPro" id="IPR011330">
    <property type="entry name" value="Glyco_hydro/deAcase_b/a-brl"/>
</dbReference>
<dbReference type="PANTHER" id="PTHR34216:SF3">
    <property type="entry name" value="POLY-BETA-1,6-N-ACETYL-D-GLUCOSAMINE N-DEACETYLASE"/>
    <property type="match status" value="1"/>
</dbReference>
<sequence>MKKLTLPLFILLFVVSINTYVLASNETTYVPVLTYHHIARDFPSNKSSVIITPDNFKKQMIYLKSAGFNTVTFNELVKAKESNYKLPPNPIIITFDDGYRSNFVYAYTILKELNMKGNINIVVSTVGETPGNYPHFTWDETKEMVESGVIEIGSHTYNLHNKYLKKRTYETDEQYYYRLFIDFKLSKMIIKNRLGIDSNILCFPYGYSNKVMLNAGKRAGFKVFLTTKGGVNNVNNDSLIIKRINVNGSDTPQKLLDKIYRYFNSEGLKVTPQ</sequence>
<comment type="caution">
    <text evidence="4">The sequence shown here is derived from an EMBL/GenBank/DDBJ whole genome shotgun (WGS) entry which is preliminary data.</text>
</comment>
<reference evidence="4 5" key="1">
    <citation type="submission" date="2016-08" db="EMBL/GenBank/DDBJ databases">
        <title>Novel Firmicutes and Novel Genomes.</title>
        <authorList>
            <person name="Poppleton D.I."/>
            <person name="Gribaldo S."/>
        </authorList>
    </citation>
    <scope>NUCLEOTIDE SEQUENCE [LARGE SCALE GENOMIC DNA]</scope>
    <source>
        <strain evidence="4 5">CTT3</strain>
    </source>
</reference>
<dbReference type="EMBL" id="MCIB01000005">
    <property type="protein sequence ID" value="RKD33509.1"/>
    <property type="molecule type" value="Genomic_DNA"/>
</dbReference>
<name>A0A419T7U6_9FIRM</name>
<dbReference type="SUPFAM" id="SSF88713">
    <property type="entry name" value="Glycoside hydrolase/deacetylase"/>
    <property type="match status" value="1"/>
</dbReference>
<dbReference type="InterPro" id="IPR002509">
    <property type="entry name" value="NODB_dom"/>
</dbReference>
<dbReference type="InterPro" id="IPR051398">
    <property type="entry name" value="Polysacch_Deacetylase"/>
</dbReference>
<dbReference type="Pfam" id="PF01522">
    <property type="entry name" value="Polysacc_deac_1"/>
    <property type="match status" value="1"/>
</dbReference>
<dbReference type="PROSITE" id="PS51677">
    <property type="entry name" value="NODB"/>
    <property type="match status" value="1"/>
</dbReference>
<evidence type="ECO:0000256" key="1">
    <source>
        <dbReference type="ARBA" id="ARBA00004613"/>
    </source>
</evidence>
<dbReference type="Proteomes" id="UP000284177">
    <property type="component" value="Unassembled WGS sequence"/>
</dbReference>
<gene>
    <name evidence="4" type="ORF">BET03_08975</name>
</gene>
<comment type="subcellular location">
    <subcellularLocation>
        <location evidence="1">Secreted</location>
    </subcellularLocation>
</comment>
<evidence type="ECO:0000259" key="3">
    <source>
        <dbReference type="PROSITE" id="PS51677"/>
    </source>
</evidence>
<dbReference type="CDD" id="cd10969">
    <property type="entry name" value="CE4_Ecf1_like_5s"/>
    <property type="match status" value="1"/>
</dbReference>
<keyword evidence="2" id="KW-0732">Signal</keyword>
<protein>
    <recommendedName>
        <fullName evidence="3">NodB homology domain-containing protein</fullName>
    </recommendedName>
</protein>
<dbReference type="Gene3D" id="3.20.20.370">
    <property type="entry name" value="Glycoside hydrolase/deacetylase"/>
    <property type="match status" value="1"/>
</dbReference>
<dbReference type="GO" id="GO:0016810">
    <property type="term" value="F:hydrolase activity, acting on carbon-nitrogen (but not peptide) bonds"/>
    <property type="evidence" value="ECO:0007669"/>
    <property type="project" value="InterPro"/>
</dbReference>
<dbReference type="AlphaFoldDB" id="A0A419T7U6"/>
<feature type="domain" description="NodB homology" evidence="3">
    <location>
        <begin position="89"/>
        <end position="273"/>
    </location>
</feature>
<dbReference type="PANTHER" id="PTHR34216">
    <property type="match status" value="1"/>
</dbReference>
<dbReference type="GO" id="GO:0005975">
    <property type="term" value="P:carbohydrate metabolic process"/>
    <property type="evidence" value="ECO:0007669"/>
    <property type="project" value="InterPro"/>
</dbReference>
<dbReference type="RefSeq" id="WP_183108717.1">
    <property type="nucleotide sequence ID" value="NZ_MCIB01000005.1"/>
</dbReference>
<keyword evidence="5" id="KW-1185">Reference proteome</keyword>
<dbReference type="GO" id="GO:0005576">
    <property type="term" value="C:extracellular region"/>
    <property type="evidence" value="ECO:0007669"/>
    <property type="project" value="UniProtKB-SubCell"/>
</dbReference>
<organism evidence="4 5">
    <name type="scientific">Thermohalobacter berrensis</name>
    <dbReference type="NCBI Taxonomy" id="99594"/>
    <lineage>
        <taxon>Bacteria</taxon>
        <taxon>Bacillati</taxon>
        <taxon>Bacillota</taxon>
        <taxon>Tissierellia</taxon>
        <taxon>Tissierellales</taxon>
        <taxon>Thermohalobacteraceae</taxon>
        <taxon>Thermohalobacter</taxon>
    </lineage>
</organism>
<evidence type="ECO:0000256" key="2">
    <source>
        <dbReference type="ARBA" id="ARBA00022729"/>
    </source>
</evidence>
<evidence type="ECO:0000313" key="4">
    <source>
        <dbReference type="EMBL" id="RKD33509.1"/>
    </source>
</evidence>